<gene>
    <name evidence="1" type="primary">IST1</name>
    <name evidence="1" type="ORF">FBU59_001562</name>
</gene>
<evidence type="ECO:0000313" key="1">
    <source>
        <dbReference type="EMBL" id="KAJ1948505.1"/>
    </source>
</evidence>
<sequence length="249" mass="26113">VENIIREDFNVEALEIVELYCELLNARLGLIEQSRTVDPGIEDAVASIAYASSRVDIKELVMIRELLAAKYGAEYIKNAMDNVDGTVSPKLVHKLSVKAPARFLVEMYLKEISNAYNVGWRPEGEESEDEAGDEGGPSGGEKEKMLEPPIPADDAVNPTGSTGDSDGAAAANESGDSGQKGTATATAPNLPKESTASTASKPSALPSVPSAKPASKAAAGSSKAATAPANDGLPSIDELQKRFEALKRL</sequence>
<protein>
    <submittedName>
        <fullName evidence="1">Vacuolar protein sorting-associated protein ist1</fullName>
    </submittedName>
</protein>
<reference evidence="1" key="1">
    <citation type="submission" date="2022-07" db="EMBL/GenBank/DDBJ databases">
        <title>Phylogenomic reconstructions and comparative analyses of Kickxellomycotina fungi.</title>
        <authorList>
            <person name="Reynolds N.K."/>
            <person name="Stajich J.E."/>
            <person name="Barry K."/>
            <person name="Grigoriev I.V."/>
            <person name="Crous P."/>
            <person name="Smith M.E."/>
        </authorList>
    </citation>
    <scope>NUCLEOTIDE SEQUENCE</scope>
    <source>
        <strain evidence="1">NRRL 5244</strain>
    </source>
</reference>
<accession>A0ACC1JDV7</accession>
<proteinExistence type="predicted"/>
<name>A0ACC1JDV7_9FUNG</name>
<dbReference type="EMBL" id="JANBPW010000713">
    <property type="protein sequence ID" value="KAJ1948505.1"/>
    <property type="molecule type" value="Genomic_DNA"/>
</dbReference>
<keyword evidence="2" id="KW-1185">Reference proteome</keyword>
<feature type="non-terminal residue" evidence="1">
    <location>
        <position position="1"/>
    </location>
</feature>
<organism evidence="1 2">
    <name type="scientific">Linderina macrospora</name>
    <dbReference type="NCBI Taxonomy" id="4868"/>
    <lineage>
        <taxon>Eukaryota</taxon>
        <taxon>Fungi</taxon>
        <taxon>Fungi incertae sedis</taxon>
        <taxon>Zoopagomycota</taxon>
        <taxon>Kickxellomycotina</taxon>
        <taxon>Kickxellomycetes</taxon>
        <taxon>Kickxellales</taxon>
        <taxon>Kickxellaceae</taxon>
        <taxon>Linderina</taxon>
    </lineage>
</organism>
<dbReference type="Proteomes" id="UP001150603">
    <property type="component" value="Unassembled WGS sequence"/>
</dbReference>
<comment type="caution">
    <text evidence="1">The sequence shown here is derived from an EMBL/GenBank/DDBJ whole genome shotgun (WGS) entry which is preliminary data.</text>
</comment>
<evidence type="ECO:0000313" key="2">
    <source>
        <dbReference type="Proteomes" id="UP001150603"/>
    </source>
</evidence>